<organism evidence="1 2">
    <name type="scientific">Agaricicola taiwanensis</name>
    <dbReference type="NCBI Taxonomy" id="591372"/>
    <lineage>
        <taxon>Bacteria</taxon>
        <taxon>Pseudomonadati</taxon>
        <taxon>Pseudomonadota</taxon>
        <taxon>Alphaproteobacteria</taxon>
        <taxon>Rhodobacterales</taxon>
        <taxon>Paracoccaceae</taxon>
        <taxon>Agaricicola</taxon>
    </lineage>
</organism>
<dbReference type="AlphaFoldDB" id="A0A8J2VP46"/>
<reference evidence="1" key="2">
    <citation type="submission" date="2020-09" db="EMBL/GenBank/DDBJ databases">
        <authorList>
            <person name="Sun Q."/>
            <person name="Sedlacek I."/>
        </authorList>
    </citation>
    <scope>NUCLEOTIDE SEQUENCE</scope>
    <source>
        <strain evidence="1">CCM 7684</strain>
    </source>
</reference>
<evidence type="ECO:0000313" key="1">
    <source>
        <dbReference type="EMBL" id="GGE33729.1"/>
    </source>
</evidence>
<dbReference type="EMBL" id="BMCP01000001">
    <property type="protein sequence ID" value="GGE33729.1"/>
    <property type="molecule type" value="Genomic_DNA"/>
</dbReference>
<dbReference type="RefSeq" id="WP_188408467.1">
    <property type="nucleotide sequence ID" value="NZ_BMCP01000001.1"/>
</dbReference>
<protein>
    <submittedName>
        <fullName evidence="1">Uncharacterized protein</fullName>
    </submittedName>
</protein>
<gene>
    <name evidence="1" type="ORF">GCM10007276_08840</name>
</gene>
<proteinExistence type="predicted"/>
<dbReference type="Proteomes" id="UP000602745">
    <property type="component" value="Unassembled WGS sequence"/>
</dbReference>
<accession>A0A8J2VP46</accession>
<keyword evidence="2" id="KW-1185">Reference proteome</keyword>
<comment type="caution">
    <text evidence="1">The sequence shown here is derived from an EMBL/GenBank/DDBJ whole genome shotgun (WGS) entry which is preliminary data.</text>
</comment>
<reference evidence="1" key="1">
    <citation type="journal article" date="2014" name="Int. J. Syst. Evol. Microbiol.">
        <title>Complete genome sequence of Corynebacterium casei LMG S-19264T (=DSM 44701T), isolated from a smear-ripened cheese.</title>
        <authorList>
            <consortium name="US DOE Joint Genome Institute (JGI-PGF)"/>
            <person name="Walter F."/>
            <person name="Albersmeier A."/>
            <person name="Kalinowski J."/>
            <person name="Ruckert C."/>
        </authorList>
    </citation>
    <scope>NUCLEOTIDE SEQUENCE</scope>
    <source>
        <strain evidence="1">CCM 7684</strain>
    </source>
</reference>
<name>A0A8J2VP46_9RHOB</name>
<sequence length="163" mass="18037">MTPFSQFAILAPVPLEHLQSGKVIAETEGFVAFGSRKWELFRKVDELRGGAPVPVLIYPSHEDVPAKDSYIVSWFGLYVGSQESSNGTHPLGMKHRSPTTGQYGADNKGHWAVFWHVKDLAELPQGQKMPISALQTVKGGWRKDKPPRGPELVAMPSTIQFQV</sequence>
<evidence type="ECO:0000313" key="2">
    <source>
        <dbReference type="Proteomes" id="UP000602745"/>
    </source>
</evidence>